<dbReference type="GO" id="GO:0070072">
    <property type="term" value="P:vacuolar proton-transporting V-type ATPase complex assembly"/>
    <property type="evidence" value="ECO:0007669"/>
    <property type="project" value="InterPro"/>
</dbReference>
<accession>B3S804</accession>
<evidence type="ECO:0000256" key="3">
    <source>
        <dbReference type="ARBA" id="ARBA00022824"/>
    </source>
</evidence>
<keyword evidence="4 6" id="KW-1133">Transmembrane helix</keyword>
<evidence type="ECO:0000256" key="5">
    <source>
        <dbReference type="ARBA" id="ARBA00023136"/>
    </source>
</evidence>
<protein>
    <recommendedName>
        <fullName evidence="9">Transmembrane protein 199</fullName>
    </recommendedName>
</protein>
<dbReference type="HOGENOM" id="CLU_114590_0_0_1"/>
<feature type="transmembrane region" description="Helical" evidence="6">
    <location>
        <begin position="170"/>
        <end position="189"/>
    </location>
</feature>
<evidence type="ECO:0000256" key="2">
    <source>
        <dbReference type="ARBA" id="ARBA00022692"/>
    </source>
</evidence>
<feature type="transmembrane region" description="Helical" evidence="6">
    <location>
        <begin position="138"/>
        <end position="158"/>
    </location>
</feature>
<reference evidence="7 8" key="1">
    <citation type="journal article" date="2008" name="Nature">
        <title>The Trichoplax genome and the nature of placozoans.</title>
        <authorList>
            <person name="Srivastava M."/>
            <person name="Begovic E."/>
            <person name="Chapman J."/>
            <person name="Putnam N.H."/>
            <person name="Hellsten U."/>
            <person name="Kawashima T."/>
            <person name="Kuo A."/>
            <person name="Mitros T."/>
            <person name="Salamov A."/>
            <person name="Carpenter M.L."/>
            <person name="Signorovitch A.Y."/>
            <person name="Moreno M.A."/>
            <person name="Kamm K."/>
            <person name="Grimwood J."/>
            <person name="Schmutz J."/>
            <person name="Shapiro H."/>
            <person name="Grigoriev I.V."/>
            <person name="Buss L.W."/>
            <person name="Schierwater B."/>
            <person name="Dellaporta S.L."/>
            <person name="Rokhsar D.S."/>
        </authorList>
    </citation>
    <scope>NUCLEOTIDE SEQUENCE [LARGE SCALE GENOMIC DNA]</scope>
    <source>
        <strain evidence="7 8">Grell-BS-1999</strain>
    </source>
</reference>
<dbReference type="EMBL" id="DS985255">
    <property type="protein sequence ID" value="EDV21023.1"/>
    <property type="molecule type" value="Genomic_DNA"/>
</dbReference>
<dbReference type="GO" id="GO:0012505">
    <property type="term" value="C:endomembrane system"/>
    <property type="evidence" value="ECO:0000318"/>
    <property type="project" value="GO_Central"/>
</dbReference>
<dbReference type="PANTHER" id="PTHR31394">
    <property type="entry name" value="TRANSMEMBRANE PROTEIN 199"/>
    <property type="match status" value="1"/>
</dbReference>
<keyword evidence="5 6" id="KW-0472">Membrane</keyword>
<organism evidence="7 8">
    <name type="scientific">Trichoplax adhaerens</name>
    <name type="common">Trichoplax reptans</name>
    <dbReference type="NCBI Taxonomy" id="10228"/>
    <lineage>
        <taxon>Eukaryota</taxon>
        <taxon>Metazoa</taxon>
        <taxon>Placozoa</taxon>
        <taxon>Uniplacotomia</taxon>
        <taxon>Trichoplacea</taxon>
        <taxon>Trichoplacidae</taxon>
        <taxon>Trichoplax</taxon>
    </lineage>
</organism>
<name>B3S804_TRIAD</name>
<comment type="subcellular location">
    <subcellularLocation>
        <location evidence="1">Endoplasmic reticulum membrane</location>
        <topology evidence="1">Multi-pass membrane protein</topology>
    </subcellularLocation>
</comment>
<evidence type="ECO:0000256" key="1">
    <source>
        <dbReference type="ARBA" id="ARBA00004477"/>
    </source>
</evidence>
<dbReference type="GO" id="GO:0005789">
    <property type="term" value="C:endoplasmic reticulum membrane"/>
    <property type="evidence" value="ECO:0007669"/>
    <property type="project" value="UniProtKB-SubCell"/>
</dbReference>
<dbReference type="PhylomeDB" id="B3S804"/>
<dbReference type="AlphaFoldDB" id="B3S804"/>
<dbReference type="InterPro" id="IPR021013">
    <property type="entry name" value="ATPase_Vma12"/>
</dbReference>
<evidence type="ECO:0000256" key="4">
    <source>
        <dbReference type="ARBA" id="ARBA00022989"/>
    </source>
</evidence>
<gene>
    <name evidence="7" type="ORF">TRIADDRAFT_60361</name>
</gene>
<sequence>MEVVFTERLHQAAVEVSKRSDLPHDLHARLHNLTQKDQSQWPEAIPFQLVQSIHQYFVKTKGDDGTQKTYLYQLLAGSELYRQAYQPPKRNPELLARLERLKAQQANREYQEMVKDVSPKQSAKETLGKDLRSTRRQLSSIINFVITVASAFAFGFFASKHAFPNVAFRVLFGLFVAVVVAAAELYFMARIEI</sequence>
<dbReference type="RefSeq" id="XP_002116353.1">
    <property type="nucleotide sequence ID" value="XM_002116317.1"/>
</dbReference>
<dbReference type="eggNOG" id="ENOG502RXKD">
    <property type="taxonomic scope" value="Eukaryota"/>
</dbReference>
<evidence type="ECO:0000313" key="7">
    <source>
        <dbReference type="EMBL" id="EDV21023.1"/>
    </source>
</evidence>
<dbReference type="GeneID" id="6757650"/>
<dbReference type="KEGG" id="tad:TRIADDRAFT_60361"/>
<keyword evidence="3" id="KW-0256">Endoplasmic reticulum</keyword>
<dbReference type="Proteomes" id="UP000009022">
    <property type="component" value="Unassembled WGS sequence"/>
</dbReference>
<dbReference type="FunCoup" id="B3S804">
    <property type="interactions" value="1701"/>
</dbReference>
<dbReference type="InParanoid" id="B3S804"/>
<evidence type="ECO:0008006" key="9">
    <source>
        <dbReference type="Google" id="ProtNLM"/>
    </source>
</evidence>
<dbReference type="PANTHER" id="PTHR31394:SF1">
    <property type="entry name" value="TRANSMEMBRANE PROTEIN 199"/>
    <property type="match status" value="1"/>
</dbReference>
<dbReference type="OrthoDB" id="19981at2759"/>
<keyword evidence="8" id="KW-1185">Reference proteome</keyword>
<evidence type="ECO:0000256" key="6">
    <source>
        <dbReference type="SAM" id="Phobius"/>
    </source>
</evidence>
<dbReference type="OMA" id="FMARIEI"/>
<dbReference type="Pfam" id="PF11712">
    <property type="entry name" value="Vma12"/>
    <property type="match status" value="1"/>
</dbReference>
<dbReference type="STRING" id="10228.B3S804"/>
<evidence type="ECO:0000313" key="8">
    <source>
        <dbReference type="Proteomes" id="UP000009022"/>
    </source>
</evidence>
<proteinExistence type="predicted"/>
<dbReference type="CTD" id="6757650"/>
<keyword evidence="2 6" id="KW-0812">Transmembrane</keyword>